<dbReference type="InterPro" id="IPR014718">
    <property type="entry name" value="GH-type_carb-bd"/>
</dbReference>
<dbReference type="Pfam" id="PF01263">
    <property type="entry name" value="Aldose_epim"/>
    <property type="match status" value="1"/>
</dbReference>
<dbReference type="InterPro" id="IPR011013">
    <property type="entry name" value="Gal_mutarotase_sf_dom"/>
</dbReference>
<evidence type="ECO:0000313" key="6">
    <source>
        <dbReference type="Proteomes" id="UP000054383"/>
    </source>
</evidence>
<keyword evidence="2" id="KW-0413">Isomerase</keyword>
<keyword evidence="4" id="KW-0472">Membrane</keyword>
<dbReference type="Proteomes" id="UP000054383">
    <property type="component" value="Unassembled WGS sequence"/>
</dbReference>
<dbReference type="GO" id="GO:0033499">
    <property type="term" value="P:galactose catabolic process via UDP-galactose, Leloir pathway"/>
    <property type="evidence" value="ECO:0007669"/>
    <property type="project" value="TreeGrafter"/>
</dbReference>
<dbReference type="EMBL" id="CVMT01000013">
    <property type="protein sequence ID" value="CRG92542.1"/>
    <property type="molecule type" value="Genomic_DNA"/>
</dbReference>
<organism evidence="5 6">
    <name type="scientific">Talaromyces islandicus</name>
    <name type="common">Penicillium islandicum</name>
    <dbReference type="NCBI Taxonomy" id="28573"/>
    <lineage>
        <taxon>Eukaryota</taxon>
        <taxon>Fungi</taxon>
        <taxon>Dikarya</taxon>
        <taxon>Ascomycota</taxon>
        <taxon>Pezizomycotina</taxon>
        <taxon>Eurotiomycetes</taxon>
        <taxon>Eurotiomycetidae</taxon>
        <taxon>Eurotiales</taxon>
        <taxon>Trichocomaceae</taxon>
        <taxon>Talaromyces</taxon>
        <taxon>Talaromyces sect. Islandici</taxon>
    </lineage>
</organism>
<dbReference type="AlphaFoldDB" id="A0A0U1MB48"/>
<dbReference type="InterPro" id="IPR008183">
    <property type="entry name" value="Aldose_1/G6P_1-epimerase"/>
</dbReference>
<protein>
    <recommendedName>
        <fullName evidence="7">Aldose 1-epimerase</fullName>
    </recommendedName>
</protein>
<evidence type="ECO:0000313" key="5">
    <source>
        <dbReference type="EMBL" id="CRG92542.1"/>
    </source>
</evidence>
<dbReference type="GO" id="GO:0004034">
    <property type="term" value="F:aldose 1-epimerase activity"/>
    <property type="evidence" value="ECO:0007669"/>
    <property type="project" value="TreeGrafter"/>
</dbReference>
<dbReference type="STRING" id="28573.A0A0U1MB48"/>
<reference evidence="5 6" key="1">
    <citation type="submission" date="2015-04" db="EMBL/GenBank/DDBJ databases">
        <authorList>
            <person name="Syromyatnikov M.Y."/>
            <person name="Popov V.N."/>
        </authorList>
    </citation>
    <scope>NUCLEOTIDE SEQUENCE [LARGE SCALE GENOMIC DNA]</scope>
    <source>
        <strain evidence="5">WF-38-12</strain>
    </source>
</reference>
<evidence type="ECO:0008006" key="7">
    <source>
        <dbReference type="Google" id="ProtNLM"/>
    </source>
</evidence>
<dbReference type="GO" id="GO:0030246">
    <property type="term" value="F:carbohydrate binding"/>
    <property type="evidence" value="ECO:0007669"/>
    <property type="project" value="InterPro"/>
</dbReference>
<keyword evidence="3" id="KW-0119">Carbohydrate metabolism</keyword>
<evidence type="ECO:0000256" key="4">
    <source>
        <dbReference type="SAM" id="Phobius"/>
    </source>
</evidence>
<evidence type="ECO:0000256" key="2">
    <source>
        <dbReference type="ARBA" id="ARBA00023235"/>
    </source>
</evidence>
<evidence type="ECO:0000256" key="1">
    <source>
        <dbReference type="ARBA" id="ARBA00006206"/>
    </source>
</evidence>
<dbReference type="CDD" id="cd09019">
    <property type="entry name" value="galactose_mutarotase_like"/>
    <property type="match status" value="1"/>
</dbReference>
<dbReference type="OrthoDB" id="274691at2759"/>
<evidence type="ECO:0000256" key="3">
    <source>
        <dbReference type="ARBA" id="ARBA00023277"/>
    </source>
</evidence>
<keyword evidence="4" id="KW-1133">Transmembrane helix</keyword>
<dbReference type="PANTHER" id="PTHR10091">
    <property type="entry name" value="ALDOSE-1-EPIMERASE"/>
    <property type="match status" value="1"/>
</dbReference>
<keyword evidence="6" id="KW-1185">Reference proteome</keyword>
<name>A0A0U1MB48_TALIS</name>
<accession>A0A0U1MB48</accession>
<dbReference type="Gene3D" id="2.70.98.10">
    <property type="match status" value="1"/>
</dbReference>
<dbReference type="FunFam" id="2.70.98.10:FF:000014">
    <property type="entry name" value="Aldose 1-epimerase, putative"/>
    <property type="match status" value="1"/>
</dbReference>
<dbReference type="GO" id="GO:0006006">
    <property type="term" value="P:glucose metabolic process"/>
    <property type="evidence" value="ECO:0007669"/>
    <property type="project" value="TreeGrafter"/>
</dbReference>
<dbReference type="SUPFAM" id="SSF74650">
    <property type="entry name" value="Galactose mutarotase-like"/>
    <property type="match status" value="1"/>
</dbReference>
<proteinExistence type="inferred from homology"/>
<feature type="transmembrane region" description="Helical" evidence="4">
    <location>
        <begin position="26"/>
        <end position="46"/>
    </location>
</feature>
<gene>
    <name evidence="5" type="ORF">PISL3812_09603</name>
</gene>
<dbReference type="OMA" id="HNWIING"/>
<comment type="similarity">
    <text evidence="1">Belongs to the aldose epimerase family.</text>
</comment>
<dbReference type="InterPro" id="IPR047215">
    <property type="entry name" value="Galactose_mutarotase-like"/>
</dbReference>
<dbReference type="PANTHER" id="PTHR10091:SF6">
    <property type="entry name" value="1-EPIMERASE, PUTATIVE (AFU_ORTHOLOGUE AFUA_3G13240)-RELATED"/>
    <property type="match status" value="1"/>
</dbReference>
<sequence length="446" mass="48388">MPLAAHQAELLRFRQRLSSLLRAPRLWNILVALYALVFLVVAISLVSRMHFKNYLSASLAALPALGAAAADAPDPFKVYNITAENITASFIGYGARIVALYVPDSNGTVQDVIVGYDDPKTYLHDTLTNHTFFGAAVGRYANRIKNGTFSIDGNTYHVPTNDNGGADTLHGGNVGYDARNWTVTASSKSSITFSLFDAGFEKFPGDVVNYVTFTVDADVTPLNPKGLPQLTSRIVSLSLTEKTPIMLANHIYWNLDAFQQPTILNNTLHMPLASRYVAGDNILVPNGTIIEVSDTPHGTIDYTAGKQVGQDFNYANGICGYNCTGVDTCFINDRQPYYPDSGLVPIIHISSPSTGITLDIASNQPAQQVYTCNGQNGTIPIKASQKARNEAAGKGGVDYVNKWGCIVFETEGWIDSINQPEWAQHAIYDTSDAPTVNLATYQFGTL</sequence>
<keyword evidence="4" id="KW-0812">Transmembrane</keyword>